<protein>
    <submittedName>
        <fullName evidence="2">Putative membrane protein</fullName>
    </submittedName>
</protein>
<feature type="transmembrane region" description="Helical" evidence="1">
    <location>
        <begin position="12"/>
        <end position="29"/>
    </location>
</feature>
<feature type="transmembrane region" description="Helical" evidence="1">
    <location>
        <begin position="97"/>
        <end position="116"/>
    </location>
</feature>
<dbReference type="AlphaFoldDB" id="A0A562QMQ0"/>
<proteinExistence type="predicted"/>
<dbReference type="EMBL" id="VLKZ01000003">
    <property type="protein sequence ID" value="TWI57953.1"/>
    <property type="molecule type" value="Genomic_DNA"/>
</dbReference>
<keyword evidence="1" id="KW-0812">Transmembrane</keyword>
<organism evidence="2 3">
    <name type="scientific">Halalkalibacter nanhaiisediminis</name>
    <dbReference type="NCBI Taxonomy" id="688079"/>
    <lineage>
        <taxon>Bacteria</taxon>
        <taxon>Bacillati</taxon>
        <taxon>Bacillota</taxon>
        <taxon>Bacilli</taxon>
        <taxon>Bacillales</taxon>
        <taxon>Bacillaceae</taxon>
        <taxon>Halalkalibacter</taxon>
    </lineage>
</organism>
<dbReference type="PANTHER" id="PTHR39419:SF1">
    <property type="entry name" value="SLL0814 PROTEIN"/>
    <property type="match status" value="1"/>
</dbReference>
<dbReference type="RefSeq" id="WP_144449632.1">
    <property type="nucleotide sequence ID" value="NZ_VLKZ01000003.1"/>
</dbReference>
<evidence type="ECO:0000256" key="1">
    <source>
        <dbReference type="SAM" id="Phobius"/>
    </source>
</evidence>
<evidence type="ECO:0000313" key="3">
    <source>
        <dbReference type="Proteomes" id="UP000315711"/>
    </source>
</evidence>
<feature type="transmembrane region" description="Helical" evidence="1">
    <location>
        <begin position="236"/>
        <end position="257"/>
    </location>
</feature>
<reference evidence="2 3" key="1">
    <citation type="journal article" date="2015" name="Stand. Genomic Sci.">
        <title>Genomic Encyclopedia of Bacterial and Archaeal Type Strains, Phase III: the genomes of soil and plant-associated and newly described type strains.</title>
        <authorList>
            <person name="Whitman W.B."/>
            <person name="Woyke T."/>
            <person name="Klenk H.P."/>
            <person name="Zhou Y."/>
            <person name="Lilburn T.G."/>
            <person name="Beck B.J."/>
            <person name="De Vos P."/>
            <person name="Vandamme P."/>
            <person name="Eisen J.A."/>
            <person name="Garrity G."/>
            <person name="Hugenholtz P."/>
            <person name="Kyrpides N.C."/>
        </authorList>
    </citation>
    <scope>NUCLEOTIDE SEQUENCE [LARGE SCALE GENOMIC DNA]</scope>
    <source>
        <strain evidence="2 3">CGMCC 1.10116</strain>
    </source>
</reference>
<keyword evidence="3" id="KW-1185">Reference proteome</keyword>
<accession>A0A562QMQ0</accession>
<dbReference type="OrthoDB" id="9811293at2"/>
<gene>
    <name evidence="2" type="ORF">IQ10_01283</name>
</gene>
<dbReference type="InterPro" id="IPR007354">
    <property type="entry name" value="CruF-like"/>
</dbReference>
<feature type="transmembrane region" description="Helical" evidence="1">
    <location>
        <begin position="60"/>
        <end position="91"/>
    </location>
</feature>
<feature type="transmembrane region" description="Helical" evidence="1">
    <location>
        <begin position="35"/>
        <end position="53"/>
    </location>
</feature>
<feature type="transmembrane region" description="Helical" evidence="1">
    <location>
        <begin position="180"/>
        <end position="200"/>
    </location>
</feature>
<dbReference type="PANTHER" id="PTHR39419">
    <property type="entry name" value="SLL0814 PROTEIN"/>
    <property type="match status" value="1"/>
</dbReference>
<dbReference type="Pfam" id="PF04240">
    <property type="entry name" value="Caroten_synth"/>
    <property type="match status" value="1"/>
</dbReference>
<feature type="transmembrane region" description="Helical" evidence="1">
    <location>
        <begin position="137"/>
        <end position="160"/>
    </location>
</feature>
<comment type="caution">
    <text evidence="2">The sequence shown here is derived from an EMBL/GenBank/DDBJ whole genome shotgun (WGS) entry which is preliminary data.</text>
</comment>
<name>A0A562QMQ0_9BACI</name>
<dbReference type="Proteomes" id="UP000315711">
    <property type="component" value="Unassembled WGS sequence"/>
</dbReference>
<keyword evidence="1" id="KW-0472">Membrane</keyword>
<feature type="transmembrane region" description="Helical" evidence="1">
    <location>
        <begin position="212"/>
        <end position="230"/>
    </location>
</feature>
<keyword evidence="1" id="KW-1133">Transmembrane helix</keyword>
<evidence type="ECO:0000313" key="2">
    <source>
        <dbReference type="EMBL" id="TWI57953.1"/>
    </source>
</evidence>
<sequence length="265" mass="30801">MSNRFDRILFRFFLFWYTCGVILLTFDILPPFLEWANAVFLILSGLLGVVYFIRNYGFQLGLFLSLMIFFVTIFIEWIGVQFGLFFGHYYYNPDFGLIFFDVPLTIGFAWLMVISTTHVITKQIVRPIKQPLKQGNMYAFIGALAAVVIDLVIDPVAYLVKEYWIWNGEGFYYGVPFSNFAGWFILAFILHTLVYLILYLRSKWTTEQSTYWTVRMVWLYALMIFMFMILALTNGLIGAAFLTATLTGILLVIYFSIKKGGNHDD</sequence>